<feature type="transmembrane region" description="Helical" evidence="5">
    <location>
        <begin position="137"/>
        <end position="158"/>
    </location>
</feature>
<dbReference type="InterPro" id="IPR003752">
    <property type="entry name" value="DiS_bond_form_DsbB/BdbC"/>
</dbReference>
<dbReference type="Pfam" id="PF02600">
    <property type="entry name" value="DsbB"/>
    <property type="match status" value="1"/>
</dbReference>
<dbReference type="GO" id="GO:0015035">
    <property type="term" value="F:protein-disulfide reductase activity"/>
    <property type="evidence" value="ECO:0007669"/>
    <property type="project" value="InterPro"/>
</dbReference>
<dbReference type="GO" id="GO:0016020">
    <property type="term" value="C:membrane"/>
    <property type="evidence" value="ECO:0007669"/>
    <property type="project" value="UniProtKB-SubCell"/>
</dbReference>
<organism evidence="6 7">
    <name type="scientific">Francisella uliginis</name>
    <dbReference type="NCBI Taxonomy" id="573570"/>
    <lineage>
        <taxon>Bacteria</taxon>
        <taxon>Pseudomonadati</taxon>
        <taxon>Pseudomonadota</taxon>
        <taxon>Gammaproteobacteria</taxon>
        <taxon>Thiotrichales</taxon>
        <taxon>Francisellaceae</taxon>
        <taxon>Francisella</taxon>
    </lineage>
</organism>
<evidence type="ECO:0000256" key="3">
    <source>
        <dbReference type="ARBA" id="ARBA00022989"/>
    </source>
</evidence>
<name>A0A1L4BUI8_9GAMM</name>
<keyword evidence="3 5" id="KW-1133">Transmembrane helix</keyword>
<dbReference type="RefSeq" id="WP_072713294.1">
    <property type="nucleotide sequence ID" value="NZ_CP016796.1"/>
</dbReference>
<protein>
    <submittedName>
        <fullName evidence="6">Dihydrofolate synthase</fullName>
    </submittedName>
</protein>
<comment type="subcellular location">
    <subcellularLocation>
        <location evidence="1">Membrane</location>
        <topology evidence="1">Multi-pass membrane protein</topology>
    </subcellularLocation>
</comment>
<gene>
    <name evidence="6" type="ORF">F7310_09170</name>
</gene>
<accession>A0A1L4BUI8</accession>
<keyword evidence="2 5" id="KW-0812">Transmembrane</keyword>
<dbReference type="AlphaFoldDB" id="A0A1L4BUI8"/>
<evidence type="ECO:0000256" key="1">
    <source>
        <dbReference type="ARBA" id="ARBA00004141"/>
    </source>
</evidence>
<dbReference type="SUPFAM" id="SSF158442">
    <property type="entry name" value="DsbB-like"/>
    <property type="match status" value="1"/>
</dbReference>
<evidence type="ECO:0000256" key="2">
    <source>
        <dbReference type="ARBA" id="ARBA00022692"/>
    </source>
</evidence>
<reference evidence="6 7" key="1">
    <citation type="journal article" date="2016" name="Appl. Environ. Microbiol.">
        <title>Whole genome relationships among Francisella bacteria of diverse origin define new species and provide specific regions for detection.</title>
        <authorList>
            <person name="Challacombe J.F."/>
            <person name="Petersen J.M."/>
            <person name="Gallegos-Graves V."/>
            <person name="Hodge D."/>
            <person name="Pillai S."/>
            <person name="Kuske C.R."/>
        </authorList>
    </citation>
    <scope>NUCLEOTIDE SEQUENCE [LARGE SCALE GENOMIC DNA]</scope>
    <source>
        <strain evidence="7">TX07-7310</strain>
    </source>
</reference>
<evidence type="ECO:0000313" key="7">
    <source>
        <dbReference type="Proteomes" id="UP000184222"/>
    </source>
</evidence>
<dbReference type="Proteomes" id="UP000184222">
    <property type="component" value="Chromosome"/>
</dbReference>
<dbReference type="EMBL" id="CP016796">
    <property type="protein sequence ID" value="API87512.1"/>
    <property type="molecule type" value="Genomic_DNA"/>
</dbReference>
<feature type="transmembrane region" description="Helical" evidence="5">
    <location>
        <begin position="39"/>
        <end position="57"/>
    </location>
</feature>
<dbReference type="STRING" id="573570.F7310_09170"/>
<proteinExistence type="predicted"/>
<evidence type="ECO:0000256" key="5">
    <source>
        <dbReference type="SAM" id="Phobius"/>
    </source>
</evidence>
<dbReference type="OrthoDB" id="3711263at2"/>
<dbReference type="Gene3D" id="1.20.1550.10">
    <property type="entry name" value="DsbB-like"/>
    <property type="match status" value="1"/>
</dbReference>
<dbReference type="KEGG" id="frx:F7310_09170"/>
<keyword evidence="7" id="KW-1185">Reference proteome</keyword>
<feature type="transmembrane region" description="Helical" evidence="5">
    <location>
        <begin position="64"/>
        <end position="83"/>
    </location>
</feature>
<dbReference type="InterPro" id="IPR023380">
    <property type="entry name" value="DsbB-like_sf"/>
</dbReference>
<evidence type="ECO:0000313" key="6">
    <source>
        <dbReference type="EMBL" id="API87512.1"/>
    </source>
</evidence>
<evidence type="ECO:0000256" key="4">
    <source>
        <dbReference type="ARBA" id="ARBA00023136"/>
    </source>
</evidence>
<dbReference type="GO" id="GO:0006457">
    <property type="term" value="P:protein folding"/>
    <property type="evidence" value="ECO:0007669"/>
    <property type="project" value="InterPro"/>
</dbReference>
<sequence length="163" mass="18003">MKKIDRYIFPINTIVCILTLCAVVFTMAILGWKPCPMCLLQQLSVLCILVLSVLGWIKKSPKAFSVAIQTIILVIILLALYVAGDQIYLQYFNTPPTTNIASCGGIDNPFLLNVTKSITGSVESCSEISEEISGYSLAVYSFLFFSCLLVINCIGLFIKIFKK</sequence>
<feature type="transmembrane region" description="Helical" evidence="5">
    <location>
        <begin position="7"/>
        <end position="33"/>
    </location>
</feature>
<keyword evidence="4 5" id="KW-0472">Membrane</keyword>